<feature type="compositionally biased region" description="Polar residues" evidence="1">
    <location>
        <begin position="824"/>
        <end position="834"/>
    </location>
</feature>
<comment type="caution">
    <text evidence="3">The sequence shown here is derived from an EMBL/GenBank/DDBJ whole genome shotgun (WGS) entry which is preliminary data.</text>
</comment>
<feature type="compositionally biased region" description="Polar residues" evidence="1">
    <location>
        <begin position="942"/>
        <end position="966"/>
    </location>
</feature>
<dbReference type="PANTHER" id="PTHR38372">
    <property type="entry name" value="DENTIN SIALOPHOSPHOPROTEIN-LIKE PROTEIN"/>
    <property type="match status" value="1"/>
</dbReference>
<feature type="compositionally biased region" description="Low complexity" evidence="1">
    <location>
        <begin position="239"/>
        <end position="249"/>
    </location>
</feature>
<sequence length="1252" mass="138364">MYGGASSKLGRGAPNRRSFPPPPAPHRSSAPGGRLSLGASSRNAAKEAAAAAAVEETFSLISGSNPLAFSMIIRLAPDLVEEIRRVESQGGTARMKFGPNPHNPSGNIIDVGGKEFRFTWSRELGDLCDIYEERKSGEDGNGLLVESGCAWRKLNVQRILDESTKNHVKRRSEEADRKMKSRKAIVLEPGNPPMKSQIKALAAVEATTWKNYSKKKEAALKKRKVETIQAGGPPKSSHRSGLTSTSTSTKGRHSSPHPSPSDPFAASSSPLGVVNMSKTFEDAVPAQMTGKQDTNVVSEKEISIRTNNAVRNTPGGKRPNGSKPADLQGMLISILKDKPSGMTLKALEKAVGDTLPNSIKKIEPIIKKIEKYQAPGRYILKPEVDLESLNKPQTESGSSPDDSHSRIPTREEFHDQTSAPQGESEEKVPNVDMEEMVNVKSKVEEDTDNLEKIDAQHTSPDILGDKKGSDYSEGQAGSSSDSGSDSDSDSDSSDSGSDSGSHSRSPAGSGSGSSSDSESDASSSSKEGLEGSDEDVDIMTSDDEKESKQKAEVSDQRMLPIQGKSPDGRSMQNEVDEKQDGNESDAIEIEKDLPEEREAELALPPATIPNRGGKYAEETRPVSIDYQQVQEGQNYTGSLFDEKENEVKDRSRHEQSDSSDRFSKGKHKRVSDMKSVDEKPERAKRLKAELSPGIDVQTLKNSRNLSPEFTEDTGKGPNGQVLNRADRQANLSVGLQKGPNRAFPGKSSSDFPQKSSAQAHWENPSYSWEKSDKQGESVRHSKKHSANDFPAREASSVQKDKSHKDASNEGINATEKKVSRNSRDGSNGSKQLQFMDSYYEEQGEMVGKSREHRQSTQSHLGISPKESDRIGLDQSPVTNGRGVSLQRELSDLELGELRESTPDETHVAKQFERKGSFKQLENKTNNTSEDRNSDITRVKPSSKANSDSGKQSSAFVNSGLPSNLDNTYKKNSDNHFEDSTKSRSRVVQTHSQHLKADNAEVGSQNKLSEMNSKYRNNESGVSRDTDLEGRSESNRGLPANASKQDGKGGIVFYPVKESKRQTANSVEEMADGGKDSGFADRNHSDQKKRESSSDENSYSFSKYEKDEPELKGPIRSFSQYKEYVEEYRAKYDSYTSLHKILESYRDEFQKLGDDLQQAKGRDMDRYYDLVEQLKESYRRCGPRHKRLKKIFVVLHLELENIKRRITDFANSFFLPLLQTRCLISLQPRDAQNLRFLSLSLSFNFLRKQIIFS</sequence>
<feature type="compositionally biased region" description="Basic and acidic residues" evidence="1">
    <location>
        <begin position="640"/>
        <end position="663"/>
    </location>
</feature>
<feature type="compositionally biased region" description="Basic and acidic residues" evidence="1">
    <location>
        <begin position="588"/>
        <end position="600"/>
    </location>
</feature>
<feature type="compositionally biased region" description="Basic and acidic residues" evidence="1">
    <location>
        <begin position="1071"/>
        <end position="1092"/>
    </location>
</feature>
<feature type="compositionally biased region" description="Basic and acidic residues" evidence="1">
    <location>
        <begin position="441"/>
        <end position="455"/>
    </location>
</feature>
<feature type="compositionally biased region" description="Polar residues" evidence="1">
    <location>
        <begin position="625"/>
        <end position="637"/>
    </location>
</feature>
<feature type="compositionally biased region" description="Acidic residues" evidence="1">
    <location>
        <begin position="530"/>
        <end position="544"/>
    </location>
</feature>
<feature type="compositionally biased region" description="Polar residues" evidence="1">
    <location>
        <begin position="746"/>
        <end position="768"/>
    </location>
</feature>
<dbReference type="AlphaFoldDB" id="A0AAN9NZR6"/>
<evidence type="ECO:0000259" key="2">
    <source>
        <dbReference type="PROSITE" id="PS51980"/>
    </source>
</evidence>
<feature type="compositionally biased region" description="Basic and acidic residues" evidence="1">
    <location>
        <begin position="895"/>
        <end position="915"/>
    </location>
</feature>
<dbReference type="Gene3D" id="6.10.140.340">
    <property type="match status" value="1"/>
</dbReference>
<feature type="compositionally biased region" description="Basic and acidic residues" evidence="1">
    <location>
        <begin position="1021"/>
        <end position="1033"/>
    </location>
</feature>
<feature type="compositionally biased region" description="Basic and acidic residues" evidence="1">
    <location>
        <begin position="814"/>
        <end position="823"/>
    </location>
</feature>
<feature type="region of interest" description="Disordered" evidence="1">
    <location>
        <begin position="1"/>
        <end position="41"/>
    </location>
</feature>
<proteinExistence type="predicted"/>
<dbReference type="InterPro" id="IPR010844">
    <property type="entry name" value="Occludin_ELL"/>
</dbReference>
<dbReference type="PANTHER" id="PTHR38372:SF2">
    <property type="entry name" value="DENTIN SIALOPHOSPHOPROTEIN-LIKE PROTEIN"/>
    <property type="match status" value="1"/>
</dbReference>
<dbReference type="PROSITE" id="PS51980">
    <property type="entry name" value="OCEL"/>
    <property type="match status" value="1"/>
</dbReference>
<feature type="compositionally biased region" description="Low complexity" evidence="1">
    <location>
        <begin position="472"/>
        <end position="483"/>
    </location>
</feature>
<evidence type="ECO:0000313" key="3">
    <source>
        <dbReference type="EMBL" id="KAK7381730.1"/>
    </source>
</evidence>
<feature type="region of interest" description="Disordered" evidence="1">
    <location>
        <begin position="385"/>
        <end position="1105"/>
    </location>
</feature>
<dbReference type="EMBL" id="JAYMYR010000001">
    <property type="protein sequence ID" value="KAK7381730.1"/>
    <property type="molecule type" value="Genomic_DNA"/>
</dbReference>
<evidence type="ECO:0000313" key="4">
    <source>
        <dbReference type="Proteomes" id="UP001374584"/>
    </source>
</evidence>
<feature type="compositionally biased region" description="Basic and acidic residues" evidence="1">
    <location>
        <begin position="670"/>
        <end position="688"/>
    </location>
</feature>
<feature type="compositionally biased region" description="Basic and acidic residues" evidence="1">
    <location>
        <begin position="967"/>
        <end position="981"/>
    </location>
</feature>
<feature type="compositionally biased region" description="Polar residues" evidence="1">
    <location>
        <begin position="1001"/>
        <end position="1020"/>
    </location>
</feature>
<keyword evidence="4" id="KW-1185">Reference proteome</keyword>
<feature type="compositionally biased region" description="Basic and acidic residues" evidence="1">
    <location>
        <begin position="928"/>
        <end position="937"/>
    </location>
</feature>
<protein>
    <recommendedName>
        <fullName evidence="2">OCEL domain-containing protein</fullName>
    </recommendedName>
</protein>
<feature type="compositionally biased region" description="Basic and acidic residues" evidence="1">
    <location>
        <begin position="798"/>
        <end position="807"/>
    </location>
</feature>
<feature type="compositionally biased region" description="Basic and acidic residues" evidence="1">
    <location>
        <begin position="769"/>
        <end position="779"/>
    </location>
</feature>
<feature type="compositionally biased region" description="Polar residues" evidence="1">
    <location>
        <begin position="698"/>
        <end position="707"/>
    </location>
</feature>
<dbReference type="Pfam" id="PF07303">
    <property type="entry name" value="Occludin_ELL"/>
    <property type="match status" value="1"/>
</dbReference>
<dbReference type="SUPFAM" id="SSF144292">
    <property type="entry name" value="occludin/ELL-like"/>
    <property type="match status" value="1"/>
</dbReference>
<feature type="compositionally biased region" description="Basic and acidic residues" evidence="1">
    <location>
        <begin position="545"/>
        <end position="555"/>
    </location>
</feature>
<evidence type="ECO:0000256" key="1">
    <source>
        <dbReference type="SAM" id="MobiDB-lite"/>
    </source>
</evidence>
<reference evidence="3 4" key="1">
    <citation type="submission" date="2024-01" db="EMBL/GenBank/DDBJ databases">
        <title>The genomes of 5 underutilized Papilionoideae crops provide insights into root nodulation and disease resistanc.</title>
        <authorList>
            <person name="Jiang F."/>
        </authorList>
    </citation>
    <scope>NUCLEOTIDE SEQUENCE [LARGE SCALE GENOMIC DNA]</scope>
    <source>
        <strain evidence="3">JINMINGXINNONG_FW02</strain>
        <tissue evidence="3">Leaves</tissue>
    </source>
</reference>
<gene>
    <name evidence="3" type="ORF">VNO80_00277</name>
</gene>
<feature type="domain" description="OCEL" evidence="2">
    <location>
        <begin position="1105"/>
        <end position="1213"/>
    </location>
</feature>
<organism evidence="3 4">
    <name type="scientific">Phaseolus coccineus</name>
    <name type="common">Scarlet runner bean</name>
    <name type="synonym">Phaseolus multiflorus</name>
    <dbReference type="NCBI Taxonomy" id="3886"/>
    <lineage>
        <taxon>Eukaryota</taxon>
        <taxon>Viridiplantae</taxon>
        <taxon>Streptophyta</taxon>
        <taxon>Embryophyta</taxon>
        <taxon>Tracheophyta</taxon>
        <taxon>Spermatophyta</taxon>
        <taxon>Magnoliopsida</taxon>
        <taxon>eudicotyledons</taxon>
        <taxon>Gunneridae</taxon>
        <taxon>Pentapetalae</taxon>
        <taxon>rosids</taxon>
        <taxon>fabids</taxon>
        <taxon>Fabales</taxon>
        <taxon>Fabaceae</taxon>
        <taxon>Papilionoideae</taxon>
        <taxon>50 kb inversion clade</taxon>
        <taxon>NPAAA clade</taxon>
        <taxon>indigoferoid/millettioid clade</taxon>
        <taxon>Phaseoleae</taxon>
        <taxon>Phaseolus</taxon>
    </lineage>
</organism>
<feature type="compositionally biased region" description="Basic and acidic residues" evidence="1">
    <location>
        <begin position="401"/>
        <end position="415"/>
    </location>
</feature>
<feature type="region of interest" description="Disordered" evidence="1">
    <location>
        <begin position="217"/>
        <end position="270"/>
    </location>
</feature>
<feature type="compositionally biased region" description="Low complexity" evidence="1">
    <location>
        <begin position="493"/>
        <end position="526"/>
    </location>
</feature>
<feature type="compositionally biased region" description="Polar residues" evidence="1">
    <location>
        <begin position="390"/>
        <end position="400"/>
    </location>
</feature>
<dbReference type="Proteomes" id="UP001374584">
    <property type="component" value="Unassembled WGS sequence"/>
</dbReference>
<accession>A0AAN9NZR6</accession>
<name>A0AAN9NZR6_PHACN</name>